<feature type="region of interest" description="Disordered" evidence="1">
    <location>
        <begin position="1"/>
        <end position="30"/>
    </location>
</feature>
<reference evidence="2" key="1">
    <citation type="journal article" date="2014" name="Front. Microbiol.">
        <title>High frequency of phylogenetically diverse reductive dehalogenase-homologous genes in deep subseafloor sedimentary metagenomes.</title>
        <authorList>
            <person name="Kawai M."/>
            <person name="Futagami T."/>
            <person name="Toyoda A."/>
            <person name="Takaki Y."/>
            <person name="Nishi S."/>
            <person name="Hori S."/>
            <person name="Arai W."/>
            <person name="Tsubouchi T."/>
            <person name="Morono Y."/>
            <person name="Uchiyama I."/>
            <person name="Ito T."/>
            <person name="Fujiyama A."/>
            <person name="Inagaki F."/>
            <person name="Takami H."/>
        </authorList>
    </citation>
    <scope>NUCLEOTIDE SEQUENCE</scope>
    <source>
        <strain evidence="2">Expedition CK06-06</strain>
    </source>
</reference>
<feature type="non-terminal residue" evidence="2">
    <location>
        <position position="1"/>
    </location>
</feature>
<organism evidence="2">
    <name type="scientific">marine sediment metagenome</name>
    <dbReference type="NCBI Taxonomy" id="412755"/>
    <lineage>
        <taxon>unclassified sequences</taxon>
        <taxon>metagenomes</taxon>
        <taxon>ecological metagenomes</taxon>
    </lineage>
</organism>
<name>X1P0M6_9ZZZZ</name>
<evidence type="ECO:0000313" key="2">
    <source>
        <dbReference type="EMBL" id="GAI49438.1"/>
    </source>
</evidence>
<gene>
    <name evidence="2" type="ORF">S06H3_57742</name>
</gene>
<evidence type="ECO:0000256" key="1">
    <source>
        <dbReference type="SAM" id="MobiDB-lite"/>
    </source>
</evidence>
<dbReference type="EMBL" id="BARV01037302">
    <property type="protein sequence ID" value="GAI49438.1"/>
    <property type="molecule type" value="Genomic_DNA"/>
</dbReference>
<dbReference type="AlphaFoldDB" id="X1P0M6"/>
<sequence>WSVETTGMDLDAPAGGGYPTPFGEIMDTPP</sequence>
<proteinExistence type="predicted"/>
<protein>
    <submittedName>
        <fullName evidence="2">Uncharacterized protein</fullName>
    </submittedName>
</protein>
<accession>X1P0M6</accession>
<comment type="caution">
    <text evidence="2">The sequence shown here is derived from an EMBL/GenBank/DDBJ whole genome shotgun (WGS) entry which is preliminary data.</text>
</comment>